<dbReference type="Pfam" id="PF14054">
    <property type="entry name" value="DUF4249"/>
    <property type="match status" value="1"/>
</dbReference>
<name>A0ABY4XEY6_9BACT</name>
<keyword evidence="2" id="KW-1185">Reference proteome</keyword>
<evidence type="ECO:0000313" key="1">
    <source>
        <dbReference type="EMBL" id="USJ28987.1"/>
    </source>
</evidence>
<evidence type="ECO:0000313" key="2">
    <source>
        <dbReference type="Proteomes" id="UP001055420"/>
    </source>
</evidence>
<sequence>MLIPLSCVQNVELDLIKGNEKVLVVESEFNNLNTGNFVRLTWTRNVQEKEVLPVDHALIVVSSDSGETDTLKKENDDNNNFDGYYFSDRLKCEPNRTYTLKIDVDGRMYEATATMPRPPKIDSLRLGFVKYEIGKSDGVMPFIYFREPSVEKNYYMGKLCPDGYFSRRNPCPVMTWYANRAVLLLDDKYLAGYVNGININLPDDPKRKYIPSLFGDYLAILYSITPESYEYFQSLMEALKSDGGVYSPSPANHPTNIKSKHKVVGFFHVASLDSFPFFAPLR</sequence>
<protein>
    <submittedName>
        <fullName evidence="1">DUF4249 domain-containing protein</fullName>
    </submittedName>
</protein>
<dbReference type="InterPro" id="IPR025345">
    <property type="entry name" value="DUF4249"/>
</dbReference>
<dbReference type="EMBL" id="CP098805">
    <property type="protein sequence ID" value="USJ28987.1"/>
    <property type="molecule type" value="Genomic_DNA"/>
</dbReference>
<accession>A0ABY4XEY6</accession>
<reference evidence="1" key="1">
    <citation type="submission" date="2022-06" db="EMBL/GenBank/DDBJ databases">
        <title>Novel species in genus Dyadobacter.</title>
        <authorList>
            <person name="Ma C."/>
        </authorList>
    </citation>
    <scope>NUCLEOTIDE SEQUENCE</scope>
    <source>
        <strain evidence="1">CY22</strain>
    </source>
</reference>
<gene>
    <name evidence="1" type="ORF">NFI80_13995</name>
</gene>
<dbReference type="RefSeq" id="WP_235162669.1">
    <property type="nucleotide sequence ID" value="NZ_CP098805.1"/>
</dbReference>
<dbReference type="Proteomes" id="UP001055420">
    <property type="component" value="Chromosome"/>
</dbReference>
<proteinExistence type="predicted"/>
<organism evidence="1 2">
    <name type="scientific">Dyadobacter chenhuakuii</name>
    <dbReference type="NCBI Taxonomy" id="2909339"/>
    <lineage>
        <taxon>Bacteria</taxon>
        <taxon>Pseudomonadati</taxon>
        <taxon>Bacteroidota</taxon>
        <taxon>Cytophagia</taxon>
        <taxon>Cytophagales</taxon>
        <taxon>Spirosomataceae</taxon>
        <taxon>Dyadobacter</taxon>
    </lineage>
</organism>